<dbReference type="EnsemblProtists" id="HpaT810517">
    <property type="protein sequence ID" value="HpaP810517"/>
    <property type="gene ID" value="HpaG810517"/>
</dbReference>
<dbReference type="VEuPathDB" id="FungiDB:HpaG810517"/>
<evidence type="ECO:0000313" key="2">
    <source>
        <dbReference type="EnsemblProtists" id="HpaP810517"/>
    </source>
</evidence>
<dbReference type="InParanoid" id="M4BVH5"/>
<dbReference type="Proteomes" id="UP000011713">
    <property type="component" value="Unassembled WGS sequence"/>
</dbReference>
<reference evidence="3" key="1">
    <citation type="journal article" date="2010" name="Science">
        <title>Signatures of adaptation to obligate biotrophy in the Hyaloperonospora arabidopsidis genome.</title>
        <authorList>
            <person name="Baxter L."/>
            <person name="Tripathy S."/>
            <person name="Ishaque N."/>
            <person name="Boot N."/>
            <person name="Cabral A."/>
            <person name="Kemen E."/>
            <person name="Thines M."/>
            <person name="Ah-Fong A."/>
            <person name="Anderson R."/>
            <person name="Badejoko W."/>
            <person name="Bittner-Eddy P."/>
            <person name="Boore J.L."/>
            <person name="Chibucos M.C."/>
            <person name="Coates M."/>
            <person name="Dehal P."/>
            <person name="Delehaunty K."/>
            <person name="Dong S."/>
            <person name="Downton P."/>
            <person name="Dumas B."/>
            <person name="Fabro G."/>
            <person name="Fronick C."/>
            <person name="Fuerstenberg S.I."/>
            <person name="Fulton L."/>
            <person name="Gaulin E."/>
            <person name="Govers F."/>
            <person name="Hughes L."/>
            <person name="Humphray S."/>
            <person name="Jiang R.H."/>
            <person name="Judelson H."/>
            <person name="Kamoun S."/>
            <person name="Kyung K."/>
            <person name="Meijer H."/>
            <person name="Minx P."/>
            <person name="Morris P."/>
            <person name="Nelson J."/>
            <person name="Phuntumart V."/>
            <person name="Qutob D."/>
            <person name="Rehmany A."/>
            <person name="Rougon-Cardoso A."/>
            <person name="Ryden P."/>
            <person name="Torto-Alalibo T."/>
            <person name="Studholme D."/>
            <person name="Wang Y."/>
            <person name="Win J."/>
            <person name="Wood J."/>
            <person name="Clifton S.W."/>
            <person name="Rogers J."/>
            <person name="Van den Ackerveken G."/>
            <person name="Jones J.D."/>
            <person name="McDowell J.M."/>
            <person name="Beynon J."/>
            <person name="Tyler B.M."/>
        </authorList>
    </citation>
    <scope>NUCLEOTIDE SEQUENCE [LARGE SCALE GENOMIC DNA]</scope>
    <source>
        <strain evidence="3">Emoy2</strain>
    </source>
</reference>
<dbReference type="EMBL" id="JH597979">
    <property type="status" value="NOT_ANNOTATED_CDS"/>
    <property type="molecule type" value="Genomic_DNA"/>
</dbReference>
<proteinExistence type="predicted"/>
<sequence length="54" mass="6288">MDETGIFFRMQRSSWPHKGQGEDHGLVVRKHGRHGEGQPDYDQPVPEPPLHEKR</sequence>
<dbReference type="HOGENOM" id="CLU_3054426_0_0_1"/>
<reference evidence="2" key="2">
    <citation type="submission" date="2015-06" db="UniProtKB">
        <authorList>
            <consortium name="EnsemblProtists"/>
        </authorList>
    </citation>
    <scope>IDENTIFICATION</scope>
    <source>
        <strain evidence="2">Emoy2</strain>
    </source>
</reference>
<evidence type="ECO:0000256" key="1">
    <source>
        <dbReference type="SAM" id="MobiDB-lite"/>
    </source>
</evidence>
<evidence type="ECO:0000313" key="3">
    <source>
        <dbReference type="Proteomes" id="UP000011713"/>
    </source>
</evidence>
<feature type="region of interest" description="Disordered" evidence="1">
    <location>
        <begin position="1"/>
        <end position="54"/>
    </location>
</feature>
<dbReference type="AlphaFoldDB" id="M4BVH5"/>
<keyword evidence="3" id="KW-1185">Reference proteome</keyword>
<protein>
    <submittedName>
        <fullName evidence="2">Uncharacterized protein</fullName>
    </submittedName>
</protein>
<organism evidence="2 3">
    <name type="scientific">Hyaloperonospora arabidopsidis (strain Emoy2)</name>
    <name type="common">Downy mildew agent</name>
    <name type="synonym">Peronospora arabidopsidis</name>
    <dbReference type="NCBI Taxonomy" id="559515"/>
    <lineage>
        <taxon>Eukaryota</taxon>
        <taxon>Sar</taxon>
        <taxon>Stramenopiles</taxon>
        <taxon>Oomycota</taxon>
        <taxon>Peronosporomycetes</taxon>
        <taxon>Peronosporales</taxon>
        <taxon>Peronosporaceae</taxon>
        <taxon>Hyaloperonospora</taxon>
    </lineage>
</organism>
<name>M4BVH5_HYAAE</name>
<accession>M4BVH5</accession>